<dbReference type="InterPro" id="IPR020846">
    <property type="entry name" value="MFS_dom"/>
</dbReference>
<dbReference type="RefSeq" id="XP_007761191.1">
    <property type="nucleotide sequence ID" value="XM_007763001.1"/>
</dbReference>
<evidence type="ECO:0000256" key="3">
    <source>
        <dbReference type="ARBA" id="ARBA00022692"/>
    </source>
</evidence>
<sequence>MHLAPITSTGEMPPTVQGRHWTRYNVAAVCFSSLGTLAYGYCGSIIGSTMGQPSFLEYMGLDTAPNAPQLLGAIGALFFGGGVCGCLVGSFVADRWGRRAAMALGAALQIVSAALLTGSVNVAMFIAFRFLNGMGAYMLLACVPLYIAEIVPPQARGWLVDQVAVWNTFGYMLASWVGYGFFYWKGNDSAWRPPIAIQIVPATILLVGLKWLPESPRWLISQDKGDQAWTTLNWLRTRPGDADDLIAKSEFLQIRAQFQLDSQFQSSYMSLLTYAPYRKRLIYGTLWVFFTQCSGALVIVNYSPVVYGLLGYGPQMQLLYSAGWLTLNFGANFISQFTIDLLPRNRYMPIGLSGCLMCLVIEAGLIAKYLYADPPNIAALKAATFAVFFFAVWFGIFCDGAMFIFVTEIYPNHLRSKGVNLGLATHAAANILWTTPAPTAFATLVGIISILLFFPDTRKVPLEEVARLFGDDEMVAVYQHELTNTKIVEEKLTELQVEIVPQSA</sequence>
<dbReference type="Gene3D" id="1.20.1250.20">
    <property type="entry name" value="MFS general substrate transporter like domains"/>
    <property type="match status" value="1"/>
</dbReference>
<feature type="transmembrane region" description="Helical" evidence="6">
    <location>
        <begin position="70"/>
        <end position="92"/>
    </location>
</feature>
<feature type="transmembrane region" description="Helical" evidence="6">
    <location>
        <begin position="427"/>
        <end position="454"/>
    </location>
</feature>
<dbReference type="VEuPathDB" id="FungiDB:A1O7_09012"/>
<feature type="transmembrane region" description="Helical" evidence="6">
    <location>
        <begin position="26"/>
        <end position="50"/>
    </location>
</feature>
<name>W9VV83_9EURO</name>
<dbReference type="InterPro" id="IPR050360">
    <property type="entry name" value="MFS_Sugar_Transporters"/>
</dbReference>
<feature type="transmembrane region" description="Helical" evidence="6">
    <location>
        <begin position="350"/>
        <end position="371"/>
    </location>
</feature>
<dbReference type="PANTHER" id="PTHR48022">
    <property type="entry name" value="PLASTIDIC GLUCOSE TRANSPORTER 4"/>
    <property type="match status" value="1"/>
</dbReference>
<evidence type="ECO:0000313" key="9">
    <source>
        <dbReference type="Proteomes" id="UP000019473"/>
    </source>
</evidence>
<keyword evidence="5 6" id="KW-0472">Membrane</keyword>
<reference evidence="8 9" key="1">
    <citation type="submission" date="2013-03" db="EMBL/GenBank/DDBJ databases">
        <title>The Genome Sequence of Cladophialophora yegresii CBS 114405.</title>
        <authorList>
            <consortium name="The Broad Institute Genomics Platform"/>
            <person name="Cuomo C."/>
            <person name="de Hoog S."/>
            <person name="Gorbushina A."/>
            <person name="Walker B."/>
            <person name="Young S.K."/>
            <person name="Zeng Q."/>
            <person name="Gargeya S."/>
            <person name="Fitzgerald M."/>
            <person name="Haas B."/>
            <person name="Abouelleil A."/>
            <person name="Allen A.W."/>
            <person name="Alvarado L."/>
            <person name="Arachchi H.M."/>
            <person name="Berlin A.M."/>
            <person name="Chapman S.B."/>
            <person name="Gainer-Dewar J."/>
            <person name="Goldberg J."/>
            <person name="Griggs A."/>
            <person name="Gujja S."/>
            <person name="Hansen M."/>
            <person name="Howarth C."/>
            <person name="Imamovic A."/>
            <person name="Ireland A."/>
            <person name="Larimer J."/>
            <person name="McCowan C."/>
            <person name="Murphy C."/>
            <person name="Pearson M."/>
            <person name="Poon T.W."/>
            <person name="Priest M."/>
            <person name="Roberts A."/>
            <person name="Saif S."/>
            <person name="Shea T."/>
            <person name="Sisk P."/>
            <person name="Sykes S."/>
            <person name="Wortman J."/>
            <person name="Nusbaum C."/>
            <person name="Birren B."/>
        </authorList>
    </citation>
    <scope>NUCLEOTIDE SEQUENCE [LARGE SCALE GENOMIC DNA]</scope>
    <source>
        <strain evidence="8 9">CBS 114405</strain>
    </source>
</reference>
<dbReference type="eggNOG" id="KOG0254">
    <property type="taxonomic scope" value="Eukaryota"/>
</dbReference>
<dbReference type="HOGENOM" id="CLU_001265_30_13_1"/>
<dbReference type="GO" id="GO:0016020">
    <property type="term" value="C:membrane"/>
    <property type="evidence" value="ECO:0007669"/>
    <property type="project" value="UniProtKB-SubCell"/>
</dbReference>
<feature type="domain" description="Major facilitator superfamily (MFS) profile" evidence="7">
    <location>
        <begin position="28"/>
        <end position="473"/>
    </location>
</feature>
<accession>W9VV83</accession>
<proteinExistence type="inferred from homology"/>
<dbReference type="InterPro" id="IPR005829">
    <property type="entry name" value="Sugar_transporter_CS"/>
</dbReference>
<feature type="transmembrane region" description="Helical" evidence="6">
    <location>
        <begin position="163"/>
        <end position="183"/>
    </location>
</feature>
<dbReference type="PROSITE" id="PS50850">
    <property type="entry name" value="MFS"/>
    <property type="match status" value="1"/>
</dbReference>
<dbReference type="PANTHER" id="PTHR48022:SF11">
    <property type="entry name" value="MONOSACCHARIDE TRANSPORTER (HXT8), PUTATIVE (AFU_ORTHOLOGUE AFUA_2G08120)-RELATED"/>
    <property type="match status" value="1"/>
</dbReference>
<evidence type="ECO:0000256" key="1">
    <source>
        <dbReference type="ARBA" id="ARBA00004141"/>
    </source>
</evidence>
<dbReference type="Proteomes" id="UP000019473">
    <property type="component" value="Unassembled WGS sequence"/>
</dbReference>
<dbReference type="InterPro" id="IPR036259">
    <property type="entry name" value="MFS_trans_sf"/>
</dbReference>
<evidence type="ECO:0000259" key="7">
    <source>
        <dbReference type="PROSITE" id="PS50850"/>
    </source>
</evidence>
<keyword evidence="3 6" id="KW-0812">Transmembrane</keyword>
<comment type="caution">
    <text evidence="8">The sequence shown here is derived from an EMBL/GenBank/DDBJ whole genome shotgun (WGS) entry which is preliminary data.</text>
</comment>
<evidence type="ECO:0000256" key="2">
    <source>
        <dbReference type="ARBA" id="ARBA00010992"/>
    </source>
</evidence>
<dbReference type="InterPro" id="IPR005828">
    <property type="entry name" value="MFS_sugar_transport-like"/>
</dbReference>
<dbReference type="AlphaFoldDB" id="W9VV83"/>
<dbReference type="GeneID" id="19183576"/>
<dbReference type="OrthoDB" id="6612291at2759"/>
<dbReference type="Pfam" id="PF00083">
    <property type="entry name" value="Sugar_tr"/>
    <property type="match status" value="1"/>
</dbReference>
<feature type="transmembrane region" description="Helical" evidence="6">
    <location>
        <begin position="281"/>
        <end position="302"/>
    </location>
</feature>
<dbReference type="SUPFAM" id="SSF103473">
    <property type="entry name" value="MFS general substrate transporter"/>
    <property type="match status" value="1"/>
</dbReference>
<evidence type="ECO:0000256" key="4">
    <source>
        <dbReference type="ARBA" id="ARBA00022989"/>
    </source>
</evidence>
<dbReference type="GO" id="GO:0005351">
    <property type="term" value="F:carbohydrate:proton symporter activity"/>
    <property type="evidence" value="ECO:0007669"/>
    <property type="project" value="TreeGrafter"/>
</dbReference>
<evidence type="ECO:0000256" key="6">
    <source>
        <dbReference type="SAM" id="Phobius"/>
    </source>
</evidence>
<organism evidence="8 9">
    <name type="scientific">Cladophialophora yegresii CBS 114405</name>
    <dbReference type="NCBI Taxonomy" id="1182544"/>
    <lineage>
        <taxon>Eukaryota</taxon>
        <taxon>Fungi</taxon>
        <taxon>Dikarya</taxon>
        <taxon>Ascomycota</taxon>
        <taxon>Pezizomycotina</taxon>
        <taxon>Eurotiomycetes</taxon>
        <taxon>Chaetothyriomycetidae</taxon>
        <taxon>Chaetothyriales</taxon>
        <taxon>Herpotrichiellaceae</taxon>
        <taxon>Cladophialophora</taxon>
    </lineage>
</organism>
<protein>
    <recommendedName>
        <fullName evidence="7">Major facilitator superfamily (MFS) profile domain-containing protein</fullName>
    </recommendedName>
</protein>
<keyword evidence="4 6" id="KW-1133">Transmembrane helix</keyword>
<dbReference type="PROSITE" id="PS00216">
    <property type="entry name" value="SUGAR_TRANSPORT_1"/>
    <property type="match status" value="1"/>
</dbReference>
<feature type="transmembrane region" description="Helical" evidence="6">
    <location>
        <begin position="134"/>
        <end position="151"/>
    </location>
</feature>
<evidence type="ECO:0000313" key="8">
    <source>
        <dbReference type="EMBL" id="EXJ56081.1"/>
    </source>
</evidence>
<comment type="similarity">
    <text evidence="2">Belongs to the major facilitator superfamily. Sugar transporter (TC 2.A.1.1) family.</text>
</comment>
<comment type="subcellular location">
    <subcellularLocation>
        <location evidence="1">Membrane</location>
        <topology evidence="1">Multi-pass membrane protein</topology>
    </subcellularLocation>
</comment>
<feature type="transmembrane region" description="Helical" evidence="6">
    <location>
        <begin position="383"/>
        <end position="406"/>
    </location>
</feature>
<gene>
    <name evidence="8" type="ORF">A1O7_09012</name>
</gene>
<keyword evidence="9" id="KW-1185">Reference proteome</keyword>
<dbReference type="EMBL" id="AMGW01000006">
    <property type="protein sequence ID" value="EXJ56081.1"/>
    <property type="molecule type" value="Genomic_DNA"/>
</dbReference>
<evidence type="ECO:0000256" key="5">
    <source>
        <dbReference type="ARBA" id="ARBA00023136"/>
    </source>
</evidence>